<gene>
    <name evidence="2" type="ORF">AVDCRST_MAG34-2597</name>
</gene>
<evidence type="ECO:0000313" key="2">
    <source>
        <dbReference type="EMBL" id="CAA9362439.1"/>
    </source>
</evidence>
<feature type="compositionally biased region" description="Basic and acidic residues" evidence="1">
    <location>
        <begin position="37"/>
        <end position="47"/>
    </location>
</feature>
<sequence>MTGREPHGVRPAPRLDPSARRRRRDEVFGEVLPEATADDREPGRPEDAATGDGSDTAADAWLRDNVPPHHG</sequence>
<organism evidence="2">
    <name type="scientific">uncultured Nocardioidaceae bacterium</name>
    <dbReference type="NCBI Taxonomy" id="253824"/>
    <lineage>
        <taxon>Bacteria</taxon>
        <taxon>Bacillati</taxon>
        <taxon>Actinomycetota</taxon>
        <taxon>Actinomycetes</taxon>
        <taxon>Propionibacteriales</taxon>
        <taxon>Nocardioidaceae</taxon>
        <taxon>environmental samples</taxon>
    </lineage>
</organism>
<proteinExistence type="predicted"/>
<dbReference type="AlphaFoldDB" id="A0A6J4MKM8"/>
<feature type="region of interest" description="Disordered" evidence="1">
    <location>
        <begin position="1"/>
        <end position="71"/>
    </location>
</feature>
<reference evidence="2" key="1">
    <citation type="submission" date="2020-02" db="EMBL/GenBank/DDBJ databases">
        <authorList>
            <person name="Meier V. D."/>
        </authorList>
    </citation>
    <scope>NUCLEOTIDE SEQUENCE</scope>
    <source>
        <strain evidence="2">AVDCRST_MAG34</strain>
    </source>
</reference>
<protein>
    <submittedName>
        <fullName evidence="2">Uncharacterized protein</fullName>
    </submittedName>
</protein>
<feature type="compositionally biased region" description="Low complexity" evidence="1">
    <location>
        <begin position="48"/>
        <end position="60"/>
    </location>
</feature>
<evidence type="ECO:0000256" key="1">
    <source>
        <dbReference type="SAM" id="MobiDB-lite"/>
    </source>
</evidence>
<name>A0A6J4MKM8_9ACTN</name>
<accession>A0A6J4MKM8</accession>
<dbReference type="EMBL" id="CADCUI010000070">
    <property type="protein sequence ID" value="CAA9362439.1"/>
    <property type="molecule type" value="Genomic_DNA"/>
</dbReference>